<dbReference type="SUPFAM" id="SSF55811">
    <property type="entry name" value="Nudix"/>
    <property type="match status" value="2"/>
</dbReference>
<evidence type="ECO:0000313" key="7">
    <source>
        <dbReference type="Proteomes" id="UP000473325"/>
    </source>
</evidence>
<evidence type="ECO:0000256" key="3">
    <source>
        <dbReference type="ARBA" id="ARBA00022801"/>
    </source>
</evidence>
<dbReference type="Gene3D" id="3.90.79.10">
    <property type="entry name" value="Nucleoside Triphosphate Pyrophosphohydrolase"/>
    <property type="match status" value="2"/>
</dbReference>
<dbReference type="InterPro" id="IPR000086">
    <property type="entry name" value="NUDIX_hydrolase_dom"/>
</dbReference>
<feature type="domain" description="Nudix hydrolase" evidence="5">
    <location>
        <begin position="149"/>
        <end position="294"/>
    </location>
</feature>
<evidence type="ECO:0000313" key="6">
    <source>
        <dbReference type="EMBL" id="MXG90267.1"/>
    </source>
</evidence>
<gene>
    <name evidence="6" type="ORF">GRQ65_11980</name>
</gene>
<dbReference type="PANTHER" id="PTHR43046:SF14">
    <property type="entry name" value="MUTT_NUDIX FAMILY PROTEIN"/>
    <property type="match status" value="1"/>
</dbReference>
<dbReference type="PANTHER" id="PTHR43046">
    <property type="entry name" value="GDP-MANNOSE MANNOSYL HYDROLASE"/>
    <property type="match status" value="1"/>
</dbReference>
<comment type="cofactor">
    <cofactor evidence="1">
        <name>Mg(2+)</name>
        <dbReference type="ChEBI" id="CHEBI:18420"/>
    </cofactor>
</comment>
<evidence type="ECO:0000256" key="1">
    <source>
        <dbReference type="ARBA" id="ARBA00001946"/>
    </source>
</evidence>
<dbReference type="PROSITE" id="PS00893">
    <property type="entry name" value="NUDIX_BOX"/>
    <property type="match status" value="2"/>
</dbReference>
<dbReference type="InterPro" id="IPR020084">
    <property type="entry name" value="NUDIX_hydrolase_CS"/>
</dbReference>
<dbReference type="EMBL" id="WUEK01000006">
    <property type="protein sequence ID" value="MXG90267.1"/>
    <property type="molecule type" value="Genomic_DNA"/>
</dbReference>
<organism evidence="6 7">
    <name type="scientific">Nocardioides flavescens</name>
    <dbReference type="NCBI Taxonomy" id="2691959"/>
    <lineage>
        <taxon>Bacteria</taxon>
        <taxon>Bacillati</taxon>
        <taxon>Actinomycetota</taxon>
        <taxon>Actinomycetes</taxon>
        <taxon>Propionibacteriales</taxon>
        <taxon>Nocardioidaceae</taxon>
        <taxon>Nocardioides</taxon>
    </lineage>
</organism>
<reference evidence="6 7" key="1">
    <citation type="submission" date="2019-12" db="EMBL/GenBank/DDBJ databases">
        <authorList>
            <person name="Kun Z."/>
        </authorList>
    </citation>
    <scope>NUCLEOTIDE SEQUENCE [LARGE SCALE GENOMIC DNA]</scope>
    <source>
        <strain evidence="6 7">YIM 123512</strain>
    </source>
</reference>
<dbReference type="InterPro" id="IPR020476">
    <property type="entry name" value="Nudix_hydrolase"/>
</dbReference>
<protein>
    <submittedName>
        <fullName evidence="6">NUDIX domain-containing protein</fullName>
    </submittedName>
</protein>
<dbReference type="InterPro" id="IPR015797">
    <property type="entry name" value="NUDIX_hydrolase-like_dom_sf"/>
</dbReference>
<evidence type="ECO:0000256" key="4">
    <source>
        <dbReference type="RuleBase" id="RU003476"/>
    </source>
</evidence>
<sequence length="304" mass="32938">MRKVQRVAAYAVVLREDRILLSRLADRLTSKELWTLPGGGVEHGEDPRDAVVREVHEETGLDVEIGETAHVYSAHVRNAWRHGRRADSHALRIVYDGWVPVDSPEPHVVEVDGSTMDAAWKPLADVLDGTVPTVPMVAEVLAEHRPFRLQRVAAYALVTRGSDTGDGPGVEVLLTRLSARGPHPGAWTLPGGGIDHGEDPRDAVVREVHEETGLTARPGEVLDVVSSHFEGTAPSGRREDFHAVMVVFDAAVDAGEPRVVEQDGTTAEAAWVPLARLGEMDVRPVVARALETRRRRAAGVGGPT</sequence>
<keyword evidence="7" id="KW-1185">Reference proteome</keyword>
<dbReference type="AlphaFoldDB" id="A0A6L7ES49"/>
<comment type="caution">
    <text evidence="6">The sequence shown here is derived from an EMBL/GenBank/DDBJ whole genome shotgun (WGS) entry which is preliminary data.</text>
</comment>
<feature type="domain" description="Nudix hydrolase" evidence="5">
    <location>
        <begin position="4"/>
        <end position="143"/>
    </location>
</feature>
<keyword evidence="3 4" id="KW-0378">Hydrolase</keyword>
<accession>A0A6L7ES49</accession>
<dbReference type="CDD" id="cd02883">
    <property type="entry name" value="NUDIX_Hydrolase"/>
    <property type="match status" value="1"/>
</dbReference>
<dbReference type="Pfam" id="PF00293">
    <property type="entry name" value="NUDIX"/>
    <property type="match status" value="2"/>
</dbReference>
<dbReference type="GO" id="GO:0016787">
    <property type="term" value="F:hydrolase activity"/>
    <property type="evidence" value="ECO:0007669"/>
    <property type="project" value="UniProtKB-KW"/>
</dbReference>
<evidence type="ECO:0000256" key="2">
    <source>
        <dbReference type="ARBA" id="ARBA00005582"/>
    </source>
</evidence>
<evidence type="ECO:0000259" key="5">
    <source>
        <dbReference type="PROSITE" id="PS51462"/>
    </source>
</evidence>
<dbReference type="Proteomes" id="UP000473325">
    <property type="component" value="Unassembled WGS sequence"/>
</dbReference>
<proteinExistence type="inferred from homology"/>
<name>A0A6L7ES49_9ACTN</name>
<dbReference type="PRINTS" id="PR00502">
    <property type="entry name" value="NUDIXFAMILY"/>
</dbReference>
<comment type="similarity">
    <text evidence="2 4">Belongs to the Nudix hydrolase family.</text>
</comment>
<dbReference type="PROSITE" id="PS51462">
    <property type="entry name" value="NUDIX"/>
    <property type="match status" value="2"/>
</dbReference>